<name>A0AAD6M5F5_9ROSI</name>
<feature type="compositionally biased region" description="Basic and acidic residues" evidence="1">
    <location>
        <begin position="48"/>
        <end position="57"/>
    </location>
</feature>
<keyword evidence="3" id="KW-1185">Reference proteome</keyword>
<accession>A0AAD6M5F5</accession>
<reference evidence="2" key="1">
    <citation type="journal article" date="2023" name="Mol. Ecol. Resour.">
        <title>Chromosome-level genome assembly of a triploid poplar Populus alba 'Berolinensis'.</title>
        <authorList>
            <person name="Chen S."/>
            <person name="Yu Y."/>
            <person name="Wang X."/>
            <person name="Wang S."/>
            <person name="Zhang T."/>
            <person name="Zhou Y."/>
            <person name="He R."/>
            <person name="Meng N."/>
            <person name="Wang Y."/>
            <person name="Liu W."/>
            <person name="Liu Z."/>
            <person name="Liu J."/>
            <person name="Guo Q."/>
            <person name="Huang H."/>
            <person name="Sederoff R.R."/>
            <person name="Wang G."/>
            <person name="Qu G."/>
            <person name="Chen S."/>
        </authorList>
    </citation>
    <scope>NUCLEOTIDE SEQUENCE</scope>
    <source>
        <strain evidence="2">SC-2020</strain>
    </source>
</reference>
<evidence type="ECO:0000313" key="3">
    <source>
        <dbReference type="Proteomes" id="UP001164929"/>
    </source>
</evidence>
<evidence type="ECO:0000313" key="2">
    <source>
        <dbReference type="EMBL" id="KAJ6979210.1"/>
    </source>
</evidence>
<protein>
    <submittedName>
        <fullName evidence="2">Uncharacterized protein</fullName>
    </submittedName>
</protein>
<dbReference type="AlphaFoldDB" id="A0AAD6M5F5"/>
<dbReference type="EMBL" id="JAQIZT010000011">
    <property type="protein sequence ID" value="KAJ6979210.1"/>
    <property type="molecule type" value="Genomic_DNA"/>
</dbReference>
<sequence>MEGYISSDNGAILELMGHISQLTSLTTVMHAGLPKMPASFGYKSQRRSRTEGGEKRK</sequence>
<evidence type="ECO:0000256" key="1">
    <source>
        <dbReference type="SAM" id="MobiDB-lite"/>
    </source>
</evidence>
<feature type="region of interest" description="Disordered" evidence="1">
    <location>
        <begin position="36"/>
        <end position="57"/>
    </location>
</feature>
<organism evidence="2 3">
    <name type="scientific">Populus alba x Populus x berolinensis</name>
    <dbReference type="NCBI Taxonomy" id="444605"/>
    <lineage>
        <taxon>Eukaryota</taxon>
        <taxon>Viridiplantae</taxon>
        <taxon>Streptophyta</taxon>
        <taxon>Embryophyta</taxon>
        <taxon>Tracheophyta</taxon>
        <taxon>Spermatophyta</taxon>
        <taxon>Magnoliopsida</taxon>
        <taxon>eudicotyledons</taxon>
        <taxon>Gunneridae</taxon>
        <taxon>Pentapetalae</taxon>
        <taxon>rosids</taxon>
        <taxon>fabids</taxon>
        <taxon>Malpighiales</taxon>
        <taxon>Salicaceae</taxon>
        <taxon>Saliceae</taxon>
        <taxon>Populus</taxon>
    </lineage>
</organism>
<gene>
    <name evidence="2" type="ORF">NC653_027386</name>
</gene>
<comment type="caution">
    <text evidence="2">The sequence shown here is derived from an EMBL/GenBank/DDBJ whole genome shotgun (WGS) entry which is preliminary data.</text>
</comment>
<proteinExistence type="predicted"/>
<dbReference type="Proteomes" id="UP001164929">
    <property type="component" value="Chromosome 11"/>
</dbReference>